<feature type="transmembrane region" description="Helical" evidence="1">
    <location>
        <begin position="129"/>
        <end position="146"/>
    </location>
</feature>
<protein>
    <submittedName>
        <fullName evidence="2">Uncharacterized protein</fullName>
    </submittedName>
</protein>
<proteinExistence type="predicted"/>
<evidence type="ECO:0000313" key="3">
    <source>
        <dbReference type="Proteomes" id="UP000192758"/>
    </source>
</evidence>
<gene>
    <name evidence="2" type="ORF">EHP00_2621</name>
</gene>
<keyword evidence="1" id="KW-1133">Transmembrane helix</keyword>
<dbReference type="VEuPathDB" id="MicrosporidiaDB:EHP00_2621"/>
<sequence length="154" mass="18203">MGSVLQKLSLSSLKEEFFVGKPEEILFELKSSENFEVILNEISNRKEQLNEIFNKMQDKYMANKEILVSESYKYIKTLYVTVEKTKIKEFFSYVKNLVALEAISLMDNHKEETQNCIKNPIYQTYPKEITLIITILIMSVFTRFLCLRMNLMLF</sequence>
<dbReference type="AlphaFoldDB" id="A0A1W0E2E1"/>
<reference evidence="2 3" key="1">
    <citation type="journal article" date="2017" name="Environ. Microbiol.">
        <title>Decay of the glycolytic pathway and adaptation to intranuclear parasitism within Enterocytozoonidae microsporidia.</title>
        <authorList>
            <person name="Wiredu Boakye D."/>
            <person name="Jaroenlak P."/>
            <person name="Prachumwat A."/>
            <person name="Williams T.A."/>
            <person name="Bateman K.S."/>
            <person name="Itsathitphaisarn O."/>
            <person name="Sritunyalucksana K."/>
            <person name="Paszkiewicz K.H."/>
            <person name="Moore K.A."/>
            <person name="Stentiford G.D."/>
            <person name="Williams B.A."/>
        </authorList>
    </citation>
    <scope>NUCLEOTIDE SEQUENCE [LARGE SCALE GENOMIC DNA]</scope>
    <source>
        <strain evidence="2 3">TH1</strain>
    </source>
</reference>
<keyword evidence="1" id="KW-0812">Transmembrane</keyword>
<keyword evidence="1" id="KW-0472">Membrane</keyword>
<organism evidence="2 3">
    <name type="scientific">Ecytonucleospora hepatopenaei</name>
    <dbReference type="NCBI Taxonomy" id="646526"/>
    <lineage>
        <taxon>Eukaryota</taxon>
        <taxon>Fungi</taxon>
        <taxon>Fungi incertae sedis</taxon>
        <taxon>Microsporidia</taxon>
        <taxon>Enterocytozoonidae</taxon>
        <taxon>Ecytonucleospora</taxon>
    </lineage>
</organism>
<keyword evidence="3" id="KW-1185">Reference proteome</keyword>
<evidence type="ECO:0000313" key="2">
    <source>
        <dbReference type="EMBL" id="OQS53415.1"/>
    </source>
</evidence>
<evidence type="ECO:0000256" key="1">
    <source>
        <dbReference type="SAM" id="Phobius"/>
    </source>
</evidence>
<dbReference type="OrthoDB" id="2200610at2759"/>
<comment type="caution">
    <text evidence="2">The sequence shown here is derived from an EMBL/GenBank/DDBJ whole genome shotgun (WGS) entry which is preliminary data.</text>
</comment>
<name>A0A1W0E2E1_9MICR</name>
<accession>A0A1W0E2E1</accession>
<dbReference type="Proteomes" id="UP000192758">
    <property type="component" value="Unassembled WGS sequence"/>
</dbReference>
<dbReference type="EMBL" id="MNPJ01000036">
    <property type="protein sequence ID" value="OQS53415.1"/>
    <property type="molecule type" value="Genomic_DNA"/>
</dbReference>